<dbReference type="InterPro" id="IPR011013">
    <property type="entry name" value="Gal_mutarotase_sf_dom"/>
</dbReference>
<gene>
    <name evidence="6" type="ORF">JOF55_003920</name>
</gene>
<sequence length="281" mass="31385">MSVKGGKFRYSFDRSTGTLSSMKIGGVEHAVDGPRLDVFRAPIGNEWANWSGVDPERKFRDMGLDRLATHVRSLDVSSPSSGEVRVVVDTDVTAPDVAGNGFDSRWTYTIDDSGTIRLDHEVEAYGEKMRSLPWLPRVGFSMRLPESFGTLDWYGRGPGESYPDRKDAQHIGRWSGTVDEQWFDYLPPQDNGVKVDTSWASLSGERGGLLVSGDSLAVSADRFSNAERTDFAWQLRRDPFVTFHVSADMTGLGDTPNSVREQYRVRADRPHSYSVTLRPVK</sequence>
<protein>
    <recommendedName>
        <fullName evidence="2">beta-galactosidase</fullName>
        <ecNumber evidence="2">3.2.1.23</ecNumber>
    </recommendedName>
</protein>
<comment type="caution">
    <text evidence="6">The sequence shown here is derived from an EMBL/GenBank/DDBJ whole genome shotgun (WGS) entry which is preliminary data.</text>
</comment>
<proteinExistence type="predicted"/>
<dbReference type="Pfam" id="PF02929">
    <property type="entry name" value="Bgal_small_N"/>
    <property type="match status" value="1"/>
</dbReference>
<dbReference type="SMART" id="SM01038">
    <property type="entry name" value="Bgal_small_N"/>
    <property type="match status" value="1"/>
</dbReference>
<dbReference type="PANTHER" id="PTHR46323:SF2">
    <property type="entry name" value="BETA-GALACTOSIDASE"/>
    <property type="match status" value="1"/>
</dbReference>
<dbReference type="InterPro" id="IPR004199">
    <property type="entry name" value="B-gal_small/dom_5"/>
</dbReference>
<dbReference type="Proteomes" id="UP001180845">
    <property type="component" value="Unassembled WGS sequence"/>
</dbReference>
<dbReference type="RefSeq" id="WP_310276288.1">
    <property type="nucleotide sequence ID" value="NZ_JAVDXW010000001.1"/>
</dbReference>
<dbReference type="Gene3D" id="2.70.98.10">
    <property type="match status" value="1"/>
</dbReference>
<name>A0AAE3ZHK3_9ACTN</name>
<dbReference type="GO" id="GO:0005990">
    <property type="term" value="P:lactose catabolic process"/>
    <property type="evidence" value="ECO:0007669"/>
    <property type="project" value="TreeGrafter"/>
</dbReference>
<evidence type="ECO:0000256" key="4">
    <source>
        <dbReference type="ARBA" id="ARBA00023295"/>
    </source>
</evidence>
<keyword evidence="7" id="KW-1185">Reference proteome</keyword>
<accession>A0AAE3ZHK3</accession>
<dbReference type="InterPro" id="IPR050347">
    <property type="entry name" value="Bact_Beta-galactosidase"/>
</dbReference>
<dbReference type="EC" id="3.2.1.23" evidence="2"/>
<dbReference type="GO" id="GO:0009341">
    <property type="term" value="C:beta-galactosidase complex"/>
    <property type="evidence" value="ECO:0007669"/>
    <property type="project" value="InterPro"/>
</dbReference>
<keyword evidence="4" id="KW-0326">Glycosidase</keyword>
<feature type="domain" description="Beta galactosidase small chain/" evidence="5">
    <location>
        <begin position="2"/>
        <end position="278"/>
    </location>
</feature>
<dbReference type="SUPFAM" id="SSF74650">
    <property type="entry name" value="Galactose mutarotase-like"/>
    <property type="match status" value="1"/>
</dbReference>
<dbReference type="GO" id="GO:0030246">
    <property type="term" value="F:carbohydrate binding"/>
    <property type="evidence" value="ECO:0007669"/>
    <property type="project" value="InterPro"/>
</dbReference>
<evidence type="ECO:0000256" key="1">
    <source>
        <dbReference type="ARBA" id="ARBA00001412"/>
    </source>
</evidence>
<evidence type="ECO:0000313" key="6">
    <source>
        <dbReference type="EMBL" id="MDR7303739.1"/>
    </source>
</evidence>
<keyword evidence="3" id="KW-0378">Hydrolase</keyword>
<evidence type="ECO:0000313" key="7">
    <source>
        <dbReference type="Proteomes" id="UP001180845"/>
    </source>
</evidence>
<evidence type="ECO:0000256" key="2">
    <source>
        <dbReference type="ARBA" id="ARBA00012756"/>
    </source>
</evidence>
<dbReference type="PANTHER" id="PTHR46323">
    <property type="entry name" value="BETA-GALACTOSIDASE"/>
    <property type="match status" value="1"/>
</dbReference>
<dbReference type="EMBL" id="JAVDXW010000001">
    <property type="protein sequence ID" value="MDR7303739.1"/>
    <property type="molecule type" value="Genomic_DNA"/>
</dbReference>
<dbReference type="AlphaFoldDB" id="A0AAE3ZHK3"/>
<evidence type="ECO:0000259" key="5">
    <source>
        <dbReference type="SMART" id="SM01038"/>
    </source>
</evidence>
<comment type="catalytic activity">
    <reaction evidence="1">
        <text>Hydrolysis of terminal non-reducing beta-D-galactose residues in beta-D-galactosides.</text>
        <dbReference type="EC" id="3.2.1.23"/>
    </reaction>
</comment>
<evidence type="ECO:0000256" key="3">
    <source>
        <dbReference type="ARBA" id="ARBA00022801"/>
    </source>
</evidence>
<dbReference type="InterPro" id="IPR014718">
    <property type="entry name" value="GH-type_carb-bd"/>
</dbReference>
<organism evidence="6 7">
    <name type="scientific">Haloactinomyces albus</name>
    <dbReference type="NCBI Taxonomy" id="1352928"/>
    <lineage>
        <taxon>Bacteria</taxon>
        <taxon>Bacillati</taxon>
        <taxon>Actinomycetota</taxon>
        <taxon>Actinomycetes</taxon>
        <taxon>Actinopolysporales</taxon>
        <taxon>Actinopolysporaceae</taxon>
        <taxon>Haloactinomyces</taxon>
    </lineage>
</organism>
<reference evidence="6" key="1">
    <citation type="submission" date="2023-07" db="EMBL/GenBank/DDBJ databases">
        <title>Sequencing the genomes of 1000 actinobacteria strains.</title>
        <authorList>
            <person name="Klenk H.-P."/>
        </authorList>
    </citation>
    <scope>NUCLEOTIDE SEQUENCE</scope>
    <source>
        <strain evidence="6">DSM 45977</strain>
    </source>
</reference>
<dbReference type="GO" id="GO:0004565">
    <property type="term" value="F:beta-galactosidase activity"/>
    <property type="evidence" value="ECO:0007669"/>
    <property type="project" value="UniProtKB-EC"/>
</dbReference>